<organism evidence="5 6">
    <name type="scientific">Rhodoblastus acidophilus</name>
    <name type="common">Rhodopseudomonas acidophila</name>
    <dbReference type="NCBI Taxonomy" id="1074"/>
    <lineage>
        <taxon>Bacteria</taxon>
        <taxon>Pseudomonadati</taxon>
        <taxon>Pseudomonadota</taxon>
        <taxon>Alphaproteobacteria</taxon>
        <taxon>Hyphomicrobiales</taxon>
        <taxon>Rhodoblastaceae</taxon>
        <taxon>Rhodoblastus</taxon>
    </lineage>
</organism>
<feature type="chain" id="PRO_5026913411" description="HdeA/HdeB family protein" evidence="4">
    <location>
        <begin position="22"/>
        <end position="99"/>
    </location>
</feature>
<feature type="signal peptide" evidence="4">
    <location>
        <begin position="1"/>
        <end position="21"/>
    </location>
</feature>
<proteinExistence type="predicted"/>
<keyword evidence="2" id="KW-0574">Periplasm</keyword>
<comment type="caution">
    <text evidence="5">The sequence shown here is derived from an EMBL/GenBank/DDBJ whole genome shotgun (WGS) entry which is preliminary data.</text>
</comment>
<evidence type="ECO:0000256" key="2">
    <source>
        <dbReference type="ARBA" id="ARBA00022764"/>
    </source>
</evidence>
<dbReference type="Pfam" id="PF06411">
    <property type="entry name" value="HdeA"/>
    <property type="match status" value="1"/>
</dbReference>
<reference evidence="5 6" key="1">
    <citation type="submission" date="2019-11" db="EMBL/GenBank/DDBJ databases">
        <title>Whole-genome sequence of a Rhodoblastus acidophilus DSM 142.</title>
        <authorList>
            <person name="Kyndt J.A."/>
            <person name="Meyer T.E."/>
        </authorList>
    </citation>
    <scope>NUCLEOTIDE SEQUENCE [LARGE SCALE GENOMIC DNA]</scope>
    <source>
        <strain evidence="5 6">DSM 142</strain>
    </source>
</reference>
<evidence type="ECO:0000256" key="1">
    <source>
        <dbReference type="ARBA" id="ARBA00022729"/>
    </source>
</evidence>
<name>A0A6N8DQ53_RHOAC</name>
<dbReference type="InterPro" id="IPR010486">
    <property type="entry name" value="HNS-dep_expression_A/B"/>
</dbReference>
<protein>
    <recommendedName>
        <fullName evidence="7">HdeA/HdeB family protein</fullName>
    </recommendedName>
</protein>
<evidence type="ECO:0000313" key="6">
    <source>
        <dbReference type="Proteomes" id="UP000439113"/>
    </source>
</evidence>
<sequence>MKKLAMSLALATMIAPTLSHAQVDIDMGRLTCADYLAMSPEGEKVFSAWMSGWFNQKKGYTTVDLEAYARNVASVKKWCAANLKDSVMGGLQAATGGAN</sequence>
<dbReference type="EMBL" id="WNKS01000020">
    <property type="protein sequence ID" value="MTV32700.1"/>
    <property type="molecule type" value="Genomic_DNA"/>
</dbReference>
<accession>A0A6N8DQ53</accession>
<evidence type="ECO:0000313" key="5">
    <source>
        <dbReference type="EMBL" id="MTV32700.1"/>
    </source>
</evidence>
<keyword evidence="3" id="KW-0143">Chaperone</keyword>
<dbReference type="AlphaFoldDB" id="A0A6N8DQ53"/>
<dbReference type="InterPro" id="IPR038303">
    <property type="entry name" value="HdeA/HdeB_sf"/>
</dbReference>
<gene>
    <name evidence="5" type="ORF">GJ654_17075</name>
</gene>
<keyword evidence="1 4" id="KW-0732">Signal</keyword>
<dbReference type="RefSeq" id="WP_155447389.1">
    <property type="nucleotide sequence ID" value="NZ_JAOQNR010000004.1"/>
</dbReference>
<dbReference type="OrthoDB" id="8163938at2"/>
<evidence type="ECO:0000256" key="4">
    <source>
        <dbReference type="SAM" id="SignalP"/>
    </source>
</evidence>
<dbReference type="Proteomes" id="UP000439113">
    <property type="component" value="Unassembled WGS sequence"/>
</dbReference>
<evidence type="ECO:0000256" key="3">
    <source>
        <dbReference type="ARBA" id="ARBA00023186"/>
    </source>
</evidence>
<evidence type="ECO:0008006" key="7">
    <source>
        <dbReference type="Google" id="ProtNLM"/>
    </source>
</evidence>
<dbReference type="Gene3D" id="1.10.890.10">
    <property type="entry name" value="HNS-dependent expression A"/>
    <property type="match status" value="1"/>
</dbReference>